<dbReference type="Proteomes" id="UP001595190">
    <property type="component" value="Unassembled WGS sequence"/>
</dbReference>
<proteinExistence type="predicted"/>
<comment type="caution">
    <text evidence="1">The sequence shown here is derived from an EMBL/GenBank/DDBJ whole genome shotgun (WGS) entry which is preliminary data.</text>
</comment>
<protein>
    <recommendedName>
        <fullName evidence="3">DUF1428 domain-containing protein</fullName>
    </recommendedName>
</protein>
<evidence type="ECO:0000313" key="2">
    <source>
        <dbReference type="Proteomes" id="UP001595190"/>
    </source>
</evidence>
<dbReference type="RefSeq" id="WP_394308729.1">
    <property type="nucleotide sequence ID" value="NZ_JBHGPK010000001.1"/>
</dbReference>
<dbReference type="EMBL" id="JBHGPK010000001">
    <property type="protein sequence ID" value="MFC2248781.1"/>
    <property type="molecule type" value="Genomic_DNA"/>
</dbReference>
<name>A0ABV6Z9D3_9HYPH</name>
<evidence type="ECO:0008006" key="3">
    <source>
        <dbReference type="Google" id="ProtNLM"/>
    </source>
</evidence>
<gene>
    <name evidence="1" type="ORF">ACETRX_04070</name>
</gene>
<evidence type="ECO:0000313" key="1">
    <source>
        <dbReference type="EMBL" id="MFC2248781.1"/>
    </source>
</evidence>
<sequence length="88" mass="9555">MAKVTYYVVLPFIRNEEGDLFAIEAEEALDVAKAKFRAFNMVGHKRGDDVIVGAIAFSRTGDPATGDFGDALILSRHGEAPENLEGIE</sequence>
<reference evidence="1 2" key="1">
    <citation type="submission" date="2024-09" db="EMBL/GenBank/DDBJ databases">
        <title>Description of Labrys sedimenti sp. nov., isolated from a diclofenac-degrading enrichment culture, and genome-based reclassification of Labrys portucalensis as a later heterotypic synonym of Labrys neptuniae.</title>
        <authorList>
            <person name="Tancsics A."/>
            <person name="Csepanyi A."/>
        </authorList>
    </citation>
    <scope>NUCLEOTIDE SEQUENCE [LARGE SCALE GENOMIC DNA]</scope>
    <source>
        <strain evidence="1 2">LMG 23412</strain>
    </source>
</reference>
<accession>A0ABV6Z9D3</accession>
<organism evidence="1 2">
    <name type="scientific">Labrys neptuniae</name>
    <dbReference type="NCBI Taxonomy" id="376174"/>
    <lineage>
        <taxon>Bacteria</taxon>
        <taxon>Pseudomonadati</taxon>
        <taxon>Pseudomonadota</taxon>
        <taxon>Alphaproteobacteria</taxon>
        <taxon>Hyphomicrobiales</taxon>
        <taxon>Xanthobacteraceae</taxon>
        <taxon>Labrys</taxon>
    </lineage>
</organism>